<sequence length="66" mass="7594">MQPPPRIHEADLCLERKTAQRRGPQSEKVHTVGLGFGSNSHRCYMLTCQHTLRWGLTEVTNFRTQS</sequence>
<accession>A0AAD6W960</accession>
<reference evidence="1" key="1">
    <citation type="journal article" date="2023" name="Mol. Ecol. Resour.">
        <title>Chromosome-level genome assembly of a triploid poplar Populus alba 'Berolinensis'.</title>
        <authorList>
            <person name="Chen S."/>
            <person name="Yu Y."/>
            <person name="Wang X."/>
            <person name="Wang S."/>
            <person name="Zhang T."/>
            <person name="Zhou Y."/>
            <person name="He R."/>
            <person name="Meng N."/>
            <person name="Wang Y."/>
            <person name="Liu W."/>
            <person name="Liu Z."/>
            <person name="Liu J."/>
            <person name="Guo Q."/>
            <person name="Huang H."/>
            <person name="Sederoff R.R."/>
            <person name="Wang G."/>
            <person name="Qu G."/>
            <person name="Chen S."/>
        </authorList>
    </citation>
    <scope>NUCLEOTIDE SEQUENCE</scope>
    <source>
        <strain evidence="1">SC-2020</strain>
    </source>
</reference>
<dbReference type="EMBL" id="JAQIZT010000003">
    <property type="protein sequence ID" value="KAJ7003878.1"/>
    <property type="molecule type" value="Genomic_DNA"/>
</dbReference>
<comment type="caution">
    <text evidence="1">The sequence shown here is derived from an EMBL/GenBank/DDBJ whole genome shotgun (WGS) entry which is preliminary data.</text>
</comment>
<proteinExistence type="predicted"/>
<evidence type="ECO:0000313" key="1">
    <source>
        <dbReference type="EMBL" id="KAJ7003878.1"/>
    </source>
</evidence>
<name>A0AAD6W960_9ROSI</name>
<gene>
    <name evidence="1" type="ORF">NC653_008925</name>
</gene>
<organism evidence="1 2">
    <name type="scientific">Populus alba x Populus x berolinensis</name>
    <dbReference type="NCBI Taxonomy" id="444605"/>
    <lineage>
        <taxon>Eukaryota</taxon>
        <taxon>Viridiplantae</taxon>
        <taxon>Streptophyta</taxon>
        <taxon>Embryophyta</taxon>
        <taxon>Tracheophyta</taxon>
        <taxon>Spermatophyta</taxon>
        <taxon>Magnoliopsida</taxon>
        <taxon>eudicotyledons</taxon>
        <taxon>Gunneridae</taxon>
        <taxon>Pentapetalae</taxon>
        <taxon>rosids</taxon>
        <taxon>fabids</taxon>
        <taxon>Malpighiales</taxon>
        <taxon>Salicaceae</taxon>
        <taxon>Saliceae</taxon>
        <taxon>Populus</taxon>
    </lineage>
</organism>
<evidence type="ECO:0000313" key="2">
    <source>
        <dbReference type="Proteomes" id="UP001164929"/>
    </source>
</evidence>
<dbReference type="AlphaFoldDB" id="A0AAD6W960"/>
<dbReference type="Proteomes" id="UP001164929">
    <property type="component" value="Chromosome 3"/>
</dbReference>
<keyword evidence="2" id="KW-1185">Reference proteome</keyword>
<protein>
    <submittedName>
        <fullName evidence="1">Uncharacterized protein</fullName>
    </submittedName>
</protein>